<dbReference type="EnsemblPlants" id="EMT27405">
    <property type="protein sequence ID" value="EMT27405"/>
    <property type="gene ID" value="F775_01906"/>
</dbReference>
<sequence length="59" mass="6753">MYGMNLRNLCRKGSWVPQLTLEFKWSLPVELERDGIDMEDKFGLTLTKVVPLCIVATPV</sequence>
<protein>
    <submittedName>
        <fullName evidence="1">Uncharacterized protein</fullName>
    </submittedName>
</protein>
<name>M8BQX6_AEGTA</name>
<organism evidence="1">
    <name type="scientific">Aegilops tauschii</name>
    <name type="common">Tausch's goatgrass</name>
    <name type="synonym">Aegilops squarrosa</name>
    <dbReference type="NCBI Taxonomy" id="37682"/>
    <lineage>
        <taxon>Eukaryota</taxon>
        <taxon>Viridiplantae</taxon>
        <taxon>Streptophyta</taxon>
        <taxon>Embryophyta</taxon>
        <taxon>Tracheophyta</taxon>
        <taxon>Spermatophyta</taxon>
        <taxon>Magnoliopsida</taxon>
        <taxon>Liliopsida</taxon>
        <taxon>Poales</taxon>
        <taxon>Poaceae</taxon>
        <taxon>BOP clade</taxon>
        <taxon>Pooideae</taxon>
        <taxon>Triticodae</taxon>
        <taxon>Triticeae</taxon>
        <taxon>Triticinae</taxon>
        <taxon>Aegilops</taxon>
    </lineage>
</organism>
<dbReference type="AlphaFoldDB" id="M8BQX6"/>
<reference evidence="1" key="1">
    <citation type="submission" date="2015-06" db="UniProtKB">
        <authorList>
            <consortium name="EnsemblPlants"/>
        </authorList>
    </citation>
    <scope>IDENTIFICATION</scope>
</reference>
<accession>M8BQX6</accession>
<proteinExistence type="predicted"/>
<evidence type="ECO:0000313" key="1">
    <source>
        <dbReference type="EnsemblPlants" id="EMT27405"/>
    </source>
</evidence>